<evidence type="ECO:0000256" key="13">
    <source>
        <dbReference type="ARBA" id="ARBA00045957"/>
    </source>
</evidence>
<evidence type="ECO:0000256" key="2">
    <source>
        <dbReference type="ARBA" id="ARBA00004389"/>
    </source>
</evidence>
<evidence type="ECO:0000256" key="20">
    <source>
        <dbReference type="SAM" id="Phobius"/>
    </source>
</evidence>
<evidence type="ECO:0000256" key="1">
    <source>
        <dbReference type="ARBA" id="ARBA00001974"/>
    </source>
</evidence>
<dbReference type="InterPro" id="IPR020946">
    <property type="entry name" value="Flavin_mOase-like"/>
</dbReference>
<dbReference type="OrthoDB" id="66881at2759"/>
<evidence type="ECO:0000256" key="7">
    <source>
        <dbReference type="ARBA" id="ARBA00022827"/>
    </source>
</evidence>
<reference evidence="21" key="1">
    <citation type="thesis" date="2020" institute="ProQuest LLC" country="789 East Eisenhower Parkway, Ann Arbor, MI, USA">
        <title>Comparative Genomics and Chromosome Evolution.</title>
        <authorList>
            <person name="Mudd A.B."/>
        </authorList>
    </citation>
    <scope>NUCLEOTIDE SEQUENCE</scope>
    <source>
        <strain evidence="21">HN-11 Male</strain>
        <tissue evidence="21">Kidney and liver</tissue>
    </source>
</reference>
<dbReference type="Gene3D" id="3.50.50.60">
    <property type="entry name" value="FAD/NAD(P)-binding domain"/>
    <property type="match status" value="3"/>
</dbReference>
<dbReference type="PRINTS" id="PR00370">
    <property type="entry name" value="FMOXYGENASE"/>
</dbReference>
<keyword evidence="7 18" id="KW-0274">FAD</keyword>
<evidence type="ECO:0000313" key="22">
    <source>
        <dbReference type="Proteomes" id="UP000770717"/>
    </source>
</evidence>
<dbReference type="PRINTS" id="PR01121">
    <property type="entry name" value="FMOXYGENASE1"/>
</dbReference>
<comment type="catalytic activity">
    <reaction evidence="17">
        <text>N,N-dimethylaniline + NADPH + O2 + H(+) = N,N-dimethylaniline N-oxide + NADP(+) + H2O</text>
        <dbReference type="Rhea" id="RHEA:24468"/>
        <dbReference type="ChEBI" id="CHEBI:15377"/>
        <dbReference type="ChEBI" id="CHEBI:15378"/>
        <dbReference type="ChEBI" id="CHEBI:15379"/>
        <dbReference type="ChEBI" id="CHEBI:16269"/>
        <dbReference type="ChEBI" id="CHEBI:17735"/>
        <dbReference type="ChEBI" id="CHEBI:57783"/>
        <dbReference type="ChEBI" id="CHEBI:58349"/>
        <dbReference type="EC" id="1.14.13.8"/>
    </reaction>
    <physiologicalReaction direction="left-to-right" evidence="17">
        <dbReference type="Rhea" id="RHEA:24469"/>
    </physiologicalReaction>
</comment>
<comment type="catalytic activity">
    <reaction evidence="16">
        <text>trimethylamine + NADPH + O2 = trimethylamine N-oxide + NADP(+) + H2O</text>
        <dbReference type="Rhea" id="RHEA:31979"/>
        <dbReference type="ChEBI" id="CHEBI:15377"/>
        <dbReference type="ChEBI" id="CHEBI:15379"/>
        <dbReference type="ChEBI" id="CHEBI:15724"/>
        <dbReference type="ChEBI" id="CHEBI:57783"/>
        <dbReference type="ChEBI" id="CHEBI:58349"/>
        <dbReference type="ChEBI" id="CHEBI:58389"/>
        <dbReference type="EC" id="1.14.13.148"/>
    </reaction>
    <physiologicalReaction direction="left-to-right" evidence="16">
        <dbReference type="Rhea" id="RHEA:31980"/>
    </physiologicalReaction>
</comment>
<evidence type="ECO:0000256" key="15">
    <source>
        <dbReference type="ARBA" id="ARBA00048041"/>
    </source>
</evidence>
<dbReference type="GO" id="GO:0050661">
    <property type="term" value="F:NADP binding"/>
    <property type="evidence" value="ECO:0007669"/>
    <property type="project" value="InterPro"/>
</dbReference>
<dbReference type="EMBL" id="WNTK01001083">
    <property type="protein sequence ID" value="KAG9468010.1"/>
    <property type="molecule type" value="Genomic_DNA"/>
</dbReference>
<keyword evidence="8 18" id="KW-0521">NADP</keyword>
<keyword evidence="6 18" id="KW-0256">Endoplasmic reticulum</keyword>
<evidence type="ECO:0000256" key="18">
    <source>
        <dbReference type="PIRNR" id="PIRNR000332"/>
    </source>
</evidence>
<evidence type="ECO:0000256" key="10">
    <source>
        <dbReference type="ARBA" id="ARBA00023002"/>
    </source>
</evidence>
<dbReference type="InterPro" id="IPR000960">
    <property type="entry name" value="Flavin_mOase"/>
</dbReference>
<evidence type="ECO:0000256" key="8">
    <source>
        <dbReference type="ARBA" id="ARBA00022857"/>
    </source>
</evidence>
<accession>A0A8J6EF85</accession>
<dbReference type="SUPFAM" id="SSF51905">
    <property type="entry name" value="FAD/NAD(P)-binding domain"/>
    <property type="match status" value="3"/>
</dbReference>
<evidence type="ECO:0000256" key="12">
    <source>
        <dbReference type="ARBA" id="ARBA00023136"/>
    </source>
</evidence>
<dbReference type="GO" id="GO:0034899">
    <property type="term" value="F:trimethylamine monooxygenase activity"/>
    <property type="evidence" value="ECO:0007669"/>
    <property type="project" value="UniProtKB-EC"/>
</dbReference>
<dbReference type="PIRSF" id="PIRSF000332">
    <property type="entry name" value="FMO"/>
    <property type="match status" value="1"/>
</dbReference>
<dbReference type="Proteomes" id="UP000770717">
    <property type="component" value="Unassembled WGS sequence"/>
</dbReference>
<dbReference type="Pfam" id="PF00743">
    <property type="entry name" value="FMO-like"/>
    <property type="match status" value="1"/>
</dbReference>
<evidence type="ECO:0000256" key="4">
    <source>
        <dbReference type="ARBA" id="ARBA00022630"/>
    </source>
</evidence>
<organism evidence="21 22">
    <name type="scientific">Eleutherodactylus coqui</name>
    <name type="common">Puerto Rican coqui</name>
    <dbReference type="NCBI Taxonomy" id="57060"/>
    <lineage>
        <taxon>Eukaryota</taxon>
        <taxon>Metazoa</taxon>
        <taxon>Chordata</taxon>
        <taxon>Craniata</taxon>
        <taxon>Vertebrata</taxon>
        <taxon>Euteleostomi</taxon>
        <taxon>Amphibia</taxon>
        <taxon>Batrachia</taxon>
        <taxon>Anura</taxon>
        <taxon>Neobatrachia</taxon>
        <taxon>Hyloidea</taxon>
        <taxon>Eleutherodactylidae</taxon>
        <taxon>Eleutherodactylinae</taxon>
        <taxon>Eleutherodactylus</taxon>
        <taxon>Eleutherodactylus</taxon>
    </lineage>
</organism>
<evidence type="ECO:0000256" key="16">
    <source>
        <dbReference type="ARBA" id="ARBA00048088"/>
    </source>
</evidence>
<name>A0A8J6EF85_ELECQ</name>
<keyword evidence="4 18" id="KW-0285">Flavoprotein</keyword>
<keyword evidence="9 20" id="KW-1133">Transmembrane helix</keyword>
<dbReference type="PANTHER" id="PTHR23023">
    <property type="entry name" value="DIMETHYLANILINE MONOOXYGENASE"/>
    <property type="match status" value="1"/>
</dbReference>
<sequence length="532" mass="60341">MVKTVAVIGSGISGLGAIKACLEEGLEPTCFERSNDIGGLWRFTDEVEEGRASIYKSLVTNVSKEIMCLSDFPMPDDFPNFLPNHKYFEYIKLYAEHFKLLQYIKFKTAVCRVEKHSDFPVTGQWLVTTESNGEKKTDIFDAVMVCTGQHAQPVAAMNTLPDIEKFKGQIIHCQEYKRPIGFDGKRVLIIGMGNTGVDISTELCTRASQVYLSSRQGVWVFPRCGKRGLPNDLGFLSRYNNWISAILPPAVSRWMQKKALNAPFDHGLFNIEPEGSAWKEPLVNEELASRILSGSIMVKPHVSRFLENSVHFADGSVVDNLDIVLLATGYDYSFPFLDESIVKKDENKGSFYKKIIPLGIEKPTIAFIAFILPIGPTMVVAELQSRWATKLFKGLHKLPDTEGIKKEMLKDEQLRKKWFATAENNFRRANYIGYMDDLSADIGVELNIWKLFLTDPVLAWKVVFGPCNPYQFRLTGPGKWDGAREAILTQWDRIEKPLRTRVPKQNPKSHLESLIFWILCFGILLLAIILRW</sequence>
<evidence type="ECO:0000256" key="9">
    <source>
        <dbReference type="ARBA" id="ARBA00022989"/>
    </source>
</evidence>
<keyword evidence="12 18" id="KW-0472">Membrane</keyword>
<comment type="subcellular location">
    <subcellularLocation>
        <location evidence="2">Endoplasmic reticulum membrane</location>
        <topology evidence="2">Single-pass membrane protein</topology>
    </subcellularLocation>
</comment>
<comment type="cofactor">
    <cofactor evidence="1 18 19">
        <name>FAD</name>
        <dbReference type="ChEBI" id="CHEBI:57692"/>
    </cofactor>
</comment>
<dbReference type="FunFam" id="3.50.50.60:FF:000159">
    <property type="entry name" value="Dimethylaniline monooxygenase [N-oxide-forming]"/>
    <property type="match status" value="1"/>
</dbReference>
<comment type="catalytic activity">
    <reaction evidence="15">
        <text>hypotaurine + NADPH + O2 + H(+) = taurine + NADP(+) + H2O</text>
        <dbReference type="Rhea" id="RHEA:69819"/>
        <dbReference type="ChEBI" id="CHEBI:15377"/>
        <dbReference type="ChEBI" id="CHEBI:15378"/>
        <dbReference type="ChEBI" id="CHEBI:15379"/>
        <dbReference type="ChEBI" id="CHEBI:57783"/>
        <dbReference type="ChEBI" id="CHEBI:57853"/>
        <dbReference type="ChEBI" id="CHEBI:58349"/>
        <dbReference type="ChEBI" id="CHEBI:507393"/>
        <dbReference type="EC" id="1.14.13.8"/>
    </reaction>
    <physiologicalReaction direction="left-to-right" evidence="15">
        <dbReference type="Rhea" id="RHEA:69820"/>
    </physiologicalReaction>
</comment>
<gene>
    <name evidence="21" type="ORF">GDO78_013884</name>
</gene>
<comment type="catalytic activity">
    <reaction evidence="14">
        <text>hypotaurine + NADH + O2 + H(+) = taurine + NAD(+) + H2O</text>
        <dbReference type="Rhea" id="RHEA:74111"/>
        <dbReference type="ChEBI" id="CHEBI:15377"/>
        <dbReference type="ChEBI" id="CHEBI:15378"/>
        <dbReference type="ChEBI" id="CHEBI:15379"/>
        <dbReference type="ChEBI" id="CHEBI:57540"/>
        <dbReference type="ChEBI" id="CHEBI:57853"/>
        <dbReference type="ChEBI" id="CHEBI:57945"/>
        <dbReference type="ChEBI" id="CHEBI:507393"/>
        <dbReference type="EC" id="1.14.13.8"/>
    </reaction>
    <physiologicalReaction direction="left-to-right" evidence="14">
        <dbReference type="Rhea" id="RHEA:74112"/>
    </physiologicalReaction>
</comment>
<evidence type="ECO:0000256" key="3">
    <source>
        <dbReference type="ARBA" id="ARBA00009183"/>
    </source>
</evidence>
<evidence type="ECO:0000313" key="21">
    <source>
        <dbReference type="EMBL" id="KAG9468010.1"/>
    </source>
</evidence>
<dbReference type="GO" id="GO:0005789">
    <property type="term" value="C:endoplasmic reticulum membrane"/>
    <property type="evidence" value="ECO:0007669"/>
    <property type="project" value="UniProtKB-SubCell"/>
</dbReference>
<comment type="similarity">
    <text evidence="3 18 19">Belongs to the FMO family.</text>
</comment>
<comment type="caution">
    <text evidence="21">The sequence shown here is derived from an EMBL/GenBank/DDBJ whole genome shotgun (WGS) entry which is preliminary data.</text>
</comment>
<dbReference type="GO" id="GO:0004499">
    <property type="term" value="F:N,N-dimethylaniline monooxygenase activity"/>
    <property type="evidence" value="ECO:0007669"/>
    <property type="project" value="UniProtKB-UniRule"/>
</dbReference>
<keyword evidence="10 18" id="KW-0560">Oxidoreductase</keyword>
<evidence type="ECO:0000256" key="14">
    <source>
        <dbReference type="ARBA" id="ARBA00047338"/>
    </source>
</evidence>
<dbReference type="AlphaFoldDB" id="A0A8J6EF85"/>
<evidence type="ECO:0000256" key="19">
    <source>
        <dbReference type="RuleBase" id="RU361177"/>
    </source>
</evidence>
<dbReference type="EC" id="1.-.-.-" evidence="19"/>
<dbReference type="InterPro" id="IPR002253">
    <property type="entry name" value="Flavin_mOase_1"/>
</dbReference>
<dbReference type="InterPro" id="IPR050346">
    <property type="entry name" value="FMO-like"/>
</dbReference>
<keyword evidence="11 18" id="KW-0503">Monooxygenase</keyword>
<evidence type="ECO:0000256" key="6">
    <source>
        <dbReference type="ARBA" id="ARBA00022824"/>
    </source>
</evidence>
<dbReference type="InterPro" id="IPR036188">
    <property type="entry name" value="FAD/NAD-bd_sf"/>
</dbReference>
<evidence type="ECO:0000256" key="5">
    <source>
        <dbReference type="ARBA" id="ARBA00022692"/>
    </source>
</evidence>
<keyword evidence="22" id="KW-1185">Reference proteome</keyword>
<proteinExistence type="inferred from homology"/>
<evidence type="ECO:0000256" key="11">
    <source>
        <dbReference type="ARBA" id="ARBA00023033"/>
    </source>
</evidence>
<protein>
    <recommendedName>
        <fullName evidence="19">Flavin-containing monooxygenase</fullName>
        <ecNumber evidence="19">1.-.-.-</ecNumber>
    </recommendedName>
</protein>
<comment type="function">
    <text evidence="13">Broad spectrum monooxygenase that catalyzes the oxygenation of a wide variety of nitrogen- and sulfur-containing compounds including xenobiotics. Catalyzes the S-oxygenation of hypotaurine to produce taurine, an organic osmolyte involved in cell volume regulation as well as a variety of cytoprotective and developmental processes. In vitro, catalyzes the N-oxygenation of trimethylamine (TMA) to produce trimethylamine N-oxide (TMAO) and could therefore participate to the detoxification of this compound that is generated by the action of gut microbiota from dietary precursors such as choline, choline containing compounds, betaine or L-carnitine.</text>
</comment>
<dbReference type="GO" id="GO:0050660">
    <property type="term" value="F:flavin adenine dinucleotide binding"/>
    <property type="evidence" value="ECO:0007669"/>
    <property type="project" value="InterPro"/>
</dbReference>
<evidence type="ECO:0000256" key="17">
    <source>
        <dbReference type="ARBA" id="ARBA00049443"/>
    </source>
</evidence>
<keyword evidence="5 20" id="KW-0812">Transmembrane</keyword>
<feature type="transmembrane region" description="Helical" evidence="20">
    <location>
        <begin position="511"/>
        <end position="530"/>
    </location>
</feature>